<dbReference type="InterPro" id="IPR027417">
    <property type="entry name" value="P-loop_NTPase"/>
</dbReference>
<reference evidence="12 14" key="1">
    <citation type="journal article" date="2016" name="Gut Pathog.">
        <title>Whole genome sequencing of "Faecalibaculum rodentium" ALO17, isolated from C57BL/6J laboratory mouse feces.</title>
        <authorList>
            <person name="Lim S."/>
            <person name="Chang D.H."/>
            <person name="Ahn S."/>
            <person name="Kim B.C."/>
        </authorList>
    </citation>
    <scope>NUCLEOTIDE SEQUENCE [LARGE SCALE GENOMIC DNA]</scope>
    <source>
        <strain evidence="12 14">Alo17</strain>
    </source>
</reference>
<keyword evidence="10" id="KW-0175">Coiled coil</keyword>
<evidence type="ECO:0000256" key="6">
    <source>
        <dbReference type="ARBA" id="ARBA00022840"/>
    </source>
</evidence>
<keyword evidence="5 9" id="KW-0227">DNA damage</keyword>
<dbReference type="Pfam" id="PF02463">
    <property type="entry name" value="SMC_N"/>
    <property type="match status" value="1"/>
</dbReference>
<evidence type="ECO:0000313" key="13">
    <source>
        <dbReference type="EMBL" id="OLU45137.1"/>
    </source>
</evidence>
<dbReference type="RefSeq" id="WP_067556635.1">
    <property type="nucleotide sequence ID" value="NZ_CAMTBT010000001.1"/>
</dbReference>
<dbReference type="EMBL" id="MPJZ01000052">
    <property type="protein sequence ID" value="OLU45137.1"/>
    <property type="molecule type" value="Genomic_DNA"/>
</dbReference>
<dbReference type="OrthoDB" id="9806954at2"/>
<evidence type="ECO:0000256" key="10">
    <source>
        <dbReference type="SAM" id="Coils"/>
    </source>
</evidence>
<sequence>MIEQITVQNYILFDKASVEFEDGMSVITGETGAGKSLLIDAIGYLCGGRIQGSIVRQGQDKAVLRMVLTSSPAADALLLEHGFEPEEVLTITRTVNAAGKSQVRLNGQITTLGFIRQLTARLIDIHSQLDTIQLMDPAVQLDLLDQYAGVDRQGVQDAWKEFASARQALQQAQNETYSDEELEFVTAQLNEIDSAKAGEGELEQLQESIRTASRSQKTEEEVREILGLLKKDGGILESVYELARVMKKNPGLAGRSDEIQSLYYQLESVGEEAQEQLDSVRDQARDLDAMQDREYQLKRLYRKYGGSREAMMEKRQALETRVDRILHRQDLFDKLEKQKKAALAAYVEKARALSKAREAVIPELQEQILSHARDLMLEHARFEIRRTDKTPGETGMDDITFYASMNPGQPLTPVRQSASGGELSRLMLALKTVFQTREGIDTIIFDEIDTGVSGKVALAMGSKMHKIAENRQVLCITHLASVAVWADRHFTVSKESDGQTTLTRISELDHEETLRELAIMAHGHATEQAVDGMRELQKEVLDGQSPVSH</sequence>
<evidence type="ECO:0000259" key="11">
    <source>
        <dbReference type="Pfam" id="PF02463"/>
    </source>
</evidence>
<reference evidence="13 15" key="2">
    <citation type="submission" date="2016-11" db="EMBL/GenBank/DDBJ databases">
        <title>Description of two novel members of the family Erysipelotrichaceae: Ileibacterium lipovorans gen. nov., sp. nov. and Dubosiella newyorkensis, gen. nov., sp. nov.</title>
        <authorList>
            <person name="Cox L.M."/>
            <person name="Sohn J."/>
            <person name="Tyrrell K.L."/>
            <person name="Citron D.M."/>
            <person name="Lawson P.A."/>
            <person name="Patel N.B."/>
            <person name="Iizumi T."/>
            <person name="Perez-Perez G.I."/>
            <person name="Goldstein E.J."/>
            <person name="Blaser M.J."/>
        </authorList>
    </citation>
    <scope>NUCLEOTIDE SEQUENCE [LARGE SCALE GENOMIC DNA]</scope>
    <source>
        <strain evidence="13 15">NYU-BL-K8</strain>
    </source>
</reference>
<evidence type="ECO:0000313" key="15">
    <source>
        <dbReference type="Proteomes" id="UP000186758"/>
    </source>
</evidence>
<dbReference type="PANTHER" id="PTHR11059:SF0">
    <property type="entry name" value="DNA REPAIR PROTEIN RECN"/>
    <property type="match status" value="1"/>
</dbReference>
<accession>A0A140DUP8</accession>
<dbReference type="InterPro" id="IPR003395">
    <property type="entry name" value="RecF/RecN/SMC_N"/>
</dbReference>
<dbReference type="Gene3D" id="3.40.50.300">
    <property type="entry name" value="P-loop containing nucleotide triphosphate hydrolases"/>
    <property type="match status" value="2"/>
</dbReference>
<comment type="function">
    <text evidence="1 9">May be involved in recombinational repair of damaged DNA.</text>
</comment>
<evidence type="ECO:0000313" key="12">
    <source>
        <dbReference type="EMBL" id="AMK54375.1"/>
    </source>
</evidence>
<evidence type="ECO:0000313" key="14">
    <source>
        <dbReference type="Proteomes" id="UP000069771"/>
    </source>
</evidence>
<name>A0A140DUP8_9FIRM</name>
<dbReference type="Proteomes" id="UP000186758">
    <property type="component" value="Unassembled WGS sequence"/>
</dbReference>
<dbReference type="GO" id="GO:0009432">
    <property type="term" value="P:SOS response"/>
    <property type="evidence" value="ECO:0007669"/>
    <property type="project" value="TreeGrafter"/>
</dbReference>
<dbReference type="PANTHER" id="PTHR11059">
    <property type="entry name" value="DNA REPAIR PROTEIN RECN"/>
    <property type="match status" value="1"/>
</dbReference>
<dbReference type="EMBL" id="CP011391">
    <property type="protein sequence ID" value="AMK54375.1"/>
    <property type="molecule type" value="Genomic_DNA"/>
</dbReference>
<dbReference type="KEGG" id="fro:AALO17_12410"/>
<organism evidence="12 14">
    <name type="scientific">Faecalibaculum rodentium</name>
    <dbReference type="NCBI Taxonomy" id="1702221"/>
    <lineage>
        <taxon>Bacteria</taxon>
        <taxon>Bacillati</taxon>
        <taxon>Bacillota</taxon>
        <taxon>Erysipelotrichia</taxon>
        <taxon>Erysipelotrichales</taxon>
        <taxon>Erysipelotrichaceae</taxon>
        <taxon>Faecalibaculum</taxon>
    </lineage>
</organism>
<dbReference type="GO" id="GO:0005524">
    <property type="term" value="F:ATP binding"/>
    <property type="evidence" value="ECO:0007669"/>
    <property type="project" value="UniProtKB-KW"/>
</dbReference>
<dbReference type="PATRIC" id="fig|1702221.3.peg.1195"/>
<dbReference type="GO" id="GO:0043590">
    <property type="term" value="C:bacterial nucleoid"/>
    <property type="evidence" value="ECO:0007669"/>
    <property type="project" value="TreeGrafter"/>
</dbReference>
<dbReference type="InterPro" id="IPR004604">
    <property type="entry name" value="DNA_recomb/repair_RecN"/>
</dbReference>
<dbReference type="GO" id="GO:0006310">
    <property type="term" value="P:DNA recombination"/>
    <property type="evidence" value="ECO:0007669"/>
    <property type="project" value="InterPro"/>
</dbReference>
<evidence type="ECO:0000256" key="8">
    <source>
        <dbReference type="ARBA" id="ARBA00033408"/>
    </source>
</evidence>
<comment type="similarity">
    <text evidence="2 9">Belongs to the RecN family.</text>
</comment>
<dbReference type="PIRSF" id="PIRSF003128">
    <property type="entry name" value="RecN"/>
    <property type="match status" value="1"/>
</dbReference>
<gene>
    <name evidence="12" type="ORF">AALO17_12410</name>
    <name evidence="13" type="ORF">BO223_05440</name>
</gene>
<dbReference type="CDD" id="cd03241">
    <property type="entry name" value="ABC_RecN"/>
    <property type="match status" value="2"/>
</dbReference>
<keyword evidence="4" id="KW-0547">Nucleotide-binding</keyword>
<evidence type="ECO:0000256" key="3">
    <source>
        <dbReference type="ARBA" id="ARBA00021315"/>
    </source>
</evidence>
<proteinExistence type="inferred from homology"/>
<evidence type="ECO:0000256" key="5">
    <source>
        <dbReference type="ARBA" id="ARBA00022763"/>
    </source>
</evidence>
<keyword evidence="14" id="KW-1185">Reference proteome</keyword>
<keyword evidence="7 9" id="KW-0234">DNA repair</keyword>
<evidence type="ECO:0000256" key="4">
    <source>
        <dbReference type="ARBA" id="ARBA00022741"/>
    </source>
</evidence>
<dbReference type="STRING" id="1702221.AALO17_12410"/>
<feature type="coiled-coil region" evidence="10">
    <location>
        <begin position="270"/>
        <end position="328"/>
    </location>
</feature>
<evidence type="ECO:0000256" key="9">
    <source>
        <dbReference type="PIRNR" id="PIRNR003128"/>
    </source>
</evidence>
<evidence type="ECO:0000256" key="1">
    <source>
        <dbReference type="ARBA" id="ARBA00003618"/>
    </source>
</evidence>
<evidence type="ECO:0000256" key="2">
    <source>
        <dbReference type="ARBA" id="ARBA00009441"/>
    </source>
</evidence>
<dbReference type="GO" id="GO:0006281">
    <property type="term" value="P:DNA repair"/>
    <property type="evidence" value="ECO:0007669"/>
    <property type="project" value="UniProtKB-KW"/>
</dbReference>
<evidence type="ECO:0000256" key="7">
    <source>
        <dbReference type="ARBA" id="ARBA00023204"/>
    </source>
</evidence>
<dbReference type="GeneID" id="78477972"/>
<dbReference type="SUPFAM" id="SSF52540">
    <property type="entry name" value="P-loop containing nucleoside triphosphate hydrolases"/>
    <property type="match status" value="1"/>
</dbReference>
<feature type="domain" description="RecF/RecN/SMC N-terminal" evidence="11">
    <location>
        <begin position="1"/>
        <end position="500"/>
    </location>
</feature>
<protein>
    <recommendedName>
        <fullName evidence="3 9">DNA repair protein RecN</fullName>
    </recommendedName>
    <alternativeName>
        <fullName evidence="8 9">Recombination protein N</fullName>
    </alternativeName>
</protein>
<keyword evidence="6" id="KW-0067">ATP-binding</keyword>
<dbReference type="Proteomes" id="UP000069771">
    <property type="component" value="Chromosome"/>
</dbReference>
<dbReference type="AlphaFoldDB" id="A0A140DUP8"/>